<dbReference type="PRINTS" id="PR00132">
    <property type="entry name" value="GLHYDRLASE2"/>
</dbReference>
<feature type="domain" description="F5/8 type C" evidence="4">
    <location>
        <begin position="681"/>
        <end position="812"/>
    </location>
</feature>
<dbReference type="RefSeq" id="WP_087917469.1">
    <property type="nucleotide sequence ID" value="NZ_CP021780.1"/>
</dbReference>
<dbReference type="Pfam" id="PF00703">
    <property type="entry name" value="Glyco_hydro_2"/>
    <property type="match status" value="1"/>
</dbReference>
<dbReference type="GO" id="GO:0004553">
    <property type="term" value="F:hydrolase activity, hydrolyzing O-glycosyl compounds"/>
    <property type="evidence" value="ECO:0007669"/>
    <property type="project" value="InterPro"/>
</dbReference>
<name>A0A2Z2KSD1_9BACL</name>
<dbReference type="SUPFAM" id="SSF51445">
    <property type="entry name" value="(Trans)glycosidases"/>
    <property type="match status" value="1"/>
</dbReference>
<keyword evidence="3" id="KW-0326">Glycosidase</keyword>
<dbReference type="PANTHER" id="PTHR42732">
    <property type="entry name" value="BETA-GALACTOSIDASE"/>
    <property type="match status" value="1"/>
</dbReference>
<dbReference type="InterPro" id="IPR006102">
    <property type="entry name" value="Ig-like_GH2"/>
</dbReference>
<dbReference type="SUPFAM" id="SSF49785">
    <property type="entry name" value="Galactose-binding domain-like"/>
    <property type="match status" value="2"/>
</dbReference>
<dbReference type="OrthoDB" id="9762066at2"/>
<dbReference type="InterPro" id="IPR000421">
    <property type="entry name" value="FA58C"/>
</dbReference>
<dbReference type="Gene3D" id="3.20.20.80">
    <property type="entry name" value="Glycosidases"/>
    <property type="match status" value="1"/>
</dbReference>
<protein>
    <recommendedName>
        <fullName evidence="4">F5/8 type C domain-containing protein</fullName>
    </recommendedName>
</protein>
<evidence type="ECO:0000313" key="6">
    <source>
        <dbReference type="Proteomes" id="UP000249890"/>
    </source>
</evidence>
<evidence type="ECO:0000313" key="5">
    <source>
        <dbReference type="EMBL" id="ASA23481.1"/>
    </source>
</evidence>
<sequence>MNSYTHRVEKLINDNWKFSYGDNITGKESDFDDSAWYDIGIPHSFGTPYFMENEFYVGYGCYRKQLHIEPEWKGKKILLEFQAAFQDAEIYLNGQLVGSHKGGYTAFIIDISAIAKEGNNLLFVRLNNLWNPRLAPRAGEHVFNGGLYRDVSLIVTEPLHIEWNGTYVTTPEVTTDQALVSLETEIVNANSQSVTFRLVSSVEYSGEQVFETVQSEVLGAGQCLTVKQTGFVDQPKLWHPDSPYLYTLISRLYEEDVLKDEVVTSFGMRWFYFDATEGFFINGSHYDILGANVHQDHAGWGDAVTRAGMHRDVKLIKDCGMNFIRGSHYPHHPYFATECDRQGVLFWSELCFWGVGGPNIEGYWTASAYPVHEEDKEEFEESCLETLREMIRTNRNHPSIITWSMSNEPFFSEDAVMEEARELTIRLVEESRRLDPTRPAAVGGAQRQGFDALGDLAGYNGDGASLYIDPGFPSFVSEYGSTIDQRPGEYTPSYTDGVESNPKWRSGKALWCGFHHGSFIFDMGYMGMIDYHRLPLQSWYWYRNELLGIAPPPKKKEGLPYALKLTSDKKVIRTDGTDDAYIIVELLNEQEERICNTLEITLEIIEGGAVFPTGRTLKLSPENGSFLDGAGAIELRSYYAGNIQIEARAEGVQSAIIEVMADGETEWLGQKINIQVGPPEVERIPGGGEGSNIAKSRPVFCSSFDPENPAMNVTDGCEGTYWRSKQSAPGEWIMVDLEGRKNTEKALVVFEELSQEDIEISFSYDGKYFKKLFTSNLRSDTSVELELSGGLRYLKVLFPQGPIAVKKIEIYD</sequence>
<evidence type="ECO:0000256" key="3">
    <source>
        <dbReference type="ARBA" id="ARBA00023295"/>
    </source>
</evidence>
<dbReference type="GO" id="GO:0005975">
    <property type="term" value="P:carbohydrate metabolic process"/>
    <property type="evidence" value="ECO:0007669"/>
    <property type="project" value="InterPro"/>
</dbReference>
<dbReference type="KEGG" id="pdh:B9T62_23350"/>
<dbReference type="InterPro" id="IPR008979">
    <property type="entry name" value="Galactose-bd-like_sf"/>
</dbReference>
<dbReference type="Gene3D" id="2.60.120.260">
    <property type="entry name" value="Galactose-binding domain-like"/>
    <property type="match status" value="2"/>
</dbReference>
<evidence type="ECO:0000259" key="4">
    <source>
        <dbReference type="PROSITE" id="PS50022"/>
    </source>
</evidence>
<dbReference type="PANTHER" id="PTHR42732:SF1">
    <property type="entry name" value="BETA-MANNOSIDASE"/>
    <property type="match status" value="1"/>
</dbReference>
<dbReference type="SUPFAM" id="SSF49303">
    <property type="entry name" value="beta-Galactosidase/glucuronidase domain"/>
    <property type="match status" value="1"/>
</dbReference>
<keyword evidence="2" id="KW-0378">Hydrolase</keyword>
<dbReference type="InterPro" id="IPR006104">
    <property type="entry name" value="Glyco_hydro_2_N"/>
</dbReference>
<dbReference type="PROSITE" id="PS50022">
    <property type="entry name" value="FA58C_3"/>
    <property type="match status" value="1"/>
</dbReference>
<dbReference type="InterPro" id="IPR051913">
    <property type="entry name" value="GH2_Domain-Containing"/>
</dbReference>
<reference evidence="5 6" key="1">
    <citation type="submission" date="2017-06" db="EMBL/GenBank/DDBJ databases">
        <title>Complete genome sequence of Paenibacillus donghaensis KCTC 13049T isolated from East Sea sediment, South Korea.</title>
        <authorList>
            <person name="Jung B.K."/>
            <person name="Hong S.-J."/>
            <person name="Shin J.-H."/>
        </authorList>
    </citation>
    <scope>NUCLEOTIDE SEQUENCE [LARGE SCALE GENOMIC DNA]</scope>
    <source>
        <strain evidence="5 6">KCTC 13049</strain>
    </source>
</reference>
<evidence type="ECO:0000256" key="2">
    <source>
        <dbReference type="ARBA" id="ARBA00022801"/>
    </source>
</evidence>
<dbReference type="Pfam" id="PF00754">
    <property type="entry name" value="F5_F8_type_C"/>
    <property type="match status" value="1"/>
</dbReference>
<dbReference type="InterPro" id="IPR036156">
    <property type="entry name" value="Beta-gal/glucu_dom_sf"/>
</dbReference>
<dbReference type="InterPro" id="IPR013783">
    <property type="entry name" value="Ig-like_fold"/>
</dbReference>
<evidence type="ECO:0000256" key="1">
    <source>
        <dbReference type="ARBA" id="ARBA00007401"/>
    </source>
</evidence>
<dbReference type="InterPro" id="IPR006101">
    <property type="entry name" value="Glyco_hydro_2"/>
</dbReference>
<dbReference type="InterPro" id="IPR006103">
    <property type="entry name" value="Glyco_hydro_2_cat"/>
</dbReference>
<dbReference type="Proteomes" id="UP000249890">
    <property type="component" value="Chromosome"/>
</dbReference>
<dbReference type="Pfam" id="PF02837">
    <property type="entry name" value="Glyco_hydro_2_N"/>
    <property type="match status" value="1"/>
</dbReference>
<dbReference type="Pfam" id="PF02836">
    <property type="entry name" value="Glyco_hydro_2_C"/>
    <property type="match status" value="1"/>
</dbReference>
<dbReference type="Gene3D" id="2.60.40.10">
    <property type="entry name" value="Immunoglobulins"/>
    <property type="match status" value="1"/>
</dbReference>
<organism evidence="5 6">
    <name type="scientific">Paenibacillus donghaensis</name>
    <dbReference type="NCBI Taxonomy" id="414771"/>
    <lineage>
        <taxon>Bacteria</taxon>
        <taxon>Bacillati</taxon>
        <taxon>Bacillota</taxon>
        <taxon>Bacilli</taxon>
        <taxon>Bacillales</taxon>
        <taxon>Paenibacillaceae</taxon>
        <taxon>Paenibacillus</taxon>
    </lineage>
</organism>
<accession>A0A2Z2KSD1</accession>
<gene>
    <name evidence="5" type="ORF">B9T62_23350</name>
</gene>
<keyword evidence="6" id="KW-1185">Reference proteome</keyword>
<dbReference type="AlphaFoldDB" id="A0A2Z2KSD1"/>
<dbReference type="InterPro" id="IPR017853">
    <property type="entry name" value="GH"/>
</dbReference>
<dbReference type="EMBL" id="CP021780">
    <property type="protein sequence ID" value="ASA23481.1"/>
    <property type="molecule type" value="Genomic_DNA"/>
</dbReference>
<proteinExistence type="inferred from homology"/>
<comment type="similarity">
    <text evidence="1">Belongs to the glycosyl hydrolase 2 family.</text>
</comment>